<organism evidence="7 8">
    <name type="scientific">Achromobacter insuavis</name>
    <dbReference type="NCBI Taxonomy" id="1287735"/>
    <lineage>
        <taxon>Bacteria</taxon>
        <taxon>Pseudomonadati</taxon>
        <taxon>Pseudomonadota</taxon>
        <taxon>Betaproteobacteria</taxon>
        <taxon>Burkholderiales</taxon>
        <taxon>Alcaligenaceae</taxon>
        <taxon>Achromobacter</taxon>
    </lineage>
</organism>
<comment type="subcellular location">
    <subcellularLocation>
        <location evidence="1">Membrane</location>
        <topology evidence="1">Multi-pass membrane protein</topology>
    </subcellularLocation>
</comment>
<feature type="transmembrane region" description="Helical" evidence="6">
    <location>
        <begin position="346"/>
        <end position="370"/>
    </location>
</feature>
<evidence type="ECO:0000256" key="6">
    <source>
        <dbReference type="SAM" id="Phobius"/>
    </source>
</evidence>
<dbReference type="AlphaFoldDB" id="A0A6J5A8Q4"/>
<dbReference type="SUPFAM" id="SSF103473">
    <property type="entry name" value="MFS general substrate transporter"/>
    <property type="match status" value="1"/>
</dbReference>
<feature type="transmembrane region" description="Helical" evidence="6">
    <location>
        <begin position="289"/>
        <end position="308"/>
    </location>
</feature>
<dbReference type="InterPro" id="IPR011701">
    <property type="entry name" value="MFS"/>
</dbReference>
<dbReference type="PANTHER" id="PTHR12778:SF10">
    <property type="entry name" value="MAJOR FACILITATOR SUPERFAMILY DOMAIN-CONTAINING PROTEIN 3"/>
    <property type="match status" value="1"/>
</dbReference>
<dbReference type="GO" id="GO:0016020">
    <property type="term" value="C:membrane"/>
    <property type="evidence" value="ECO:0007669"/>
    <property type="project" value="UniProtKB-SubCell"/>
</dbReference>
<dbReference type="PANTHER" id="PTHR12778">
    <property type="entry name" value="SOLUTE CARRIER FAMILY 33 ACETYL-COA TRANSPORTER -RELATED"/>
    <property type="match status" value="1"/>
</dbReference>
<evidence type="ECO:0008006" key="9">
    <source>
        <dbReference type="Google" id="ProtNLM"/>
    </source>
</evidence>
<name>A0A6J5A8Q4_9BURK</name>
<gene>
    <name evidence="7" type="ORF">LMG26845_03005</name>
</gene>
<dbReference type="Pfam" id="PF07690">
    <property type="entry name" value="MFS_1"/>
    <property type="match status" value="1"/>
</dbReference>
<keyword evidence="3 6" id="KW-0812">Transmembrane</keyword>
<proteinExistence type="predicted"/>
<accession>A0A6J5A8Q4</accession>
<dbReference type="Proteomes" id="UP000507979">
    <property type="component" value="Unassembled WGS sequence"/>
</dbReference>
<evidence type="ECO:0000313" key="8">
    <source>
        <dbReference type="Proteomes" id="UP000507979"/>
    </source>
</evidence>
<reference evidence="7 8" key="1">
    <citation type="submission" date="2020-04" db="EMBL/GenBank/DDBJ databases">
        <authorList>
            <person name="De Canck E."/>
        </authorList>
    </citation>
    <scope>NUCLEOTIDE SEQUENCE [LARGE SCALE GENOMIC DNA]</scope>
    <source>
        <strain evidence="7 8">LMG 26845</strain>
    </source>
</reference>
<evidence type="ECO:0000256" key="4">
    <source>
        <dbReference type="ARBA" id="ARBA00022989"/>
    </source>
</evidence>
<evidence type="ECO:0000256" key="2">
    <source>
        <dbReference type="ARBA" id="ARBA00022448"/>
    </source>
</evidence>
<dbReference type="EMBL" id="CADIJR010000027">
    <property type="protein sequence ID" value="CAB3655540.1"/>
    <property type="molecule type" value="Genomic_DNA"/>
</dbReference>
<keyword evidence="4 6" id="KW-1133">Transmembrane helix</keyword>
<dbReference type="InterPro" id="IPR036259">
    <property type="entry name" value="MFS_trans_sf"/>
</dbReference>
<feature type="transmembrane region" description="Helical" evidence="6">
    <location>
        <begin position="168"/>
        <end position="189"/>
    </location>
</feature>
<evidence type="ECO:0000313" key="7">
    <source>
        <dbReference type="EMBL" id="CAB3655540.1"/>
    </source>
</evidence>
<keyword evidence="8" id="KW-1185">Reference proteome</keyword>
<dbReference type="InterPro" id="IPR004752">
    <property type="entry name" value="AmpG_permease/AT-1"/>
</dbReference>
<keyword evidence="2" id="KW-0813">Transport</keyword>
<evidence type="ECO:0000256" key="5">
    <source>
        <dbReference type="ARBA" id="ARBA00023136"/>
    </source>
</evidence>
<dbReference type="GeneID" id="92898867"/>
<dbReference type="RefSeq" id="WP_054431191.1">
    <property type="nucleotide sequence ID" value="NZ_CADIJR010000027.1"/>
</dbReference>
<feature type="transmembrane region" description="Helical" evidence="6">
    <location>
        <begin position="44"/>
        <end position="64"/>
    </location>
</feature>
<feature type="transmembrane region" description="Helical" evidence="6">
    <location>
        <begin position="76"/>
        <end position="97"/>
    </location>
</feature>
<feature type="transmembrane region" description="Helical" evidence="6">
    <location>
        <begin position="103"/>
        <end position="122"/>
    </location>
</feature>
<feature type="transmembrane region" description="Helical" evidence="6">
    <location>
        <begin position="382"/>
        <end position="404"/>
    </location>
</feature>
<feature type="transmembrane region" description="Helical" evidence="6">
    <location>
        <begin position="320"/>
        <end position="340"/>
    </location>
</feature>
<evidence type="ECO:0000256" key="1">
    <source>
        <dbReference type="ARBA" id="ARBA00004141"/>
    </source>
</evidence>
<evidence type="ECO:0000256" key="3">
    <source>
        <dbReference type="ARBA" id="ARBA00022692"/>
    </source>
</evidence>
<feature type="transmembrane region" description="Helical" evidence="6">
    <location>
        <begin position="256"/>
        <end position="274"/>
    </location>
</feature>
<dbReference type="Gene3D" id="1.20.1250.20">
    <property type="entry name" value="MFS general substrate transporter like domains"/>
    <property type="match status" value="1"/>
</dbReference>
<feature type="transmembrane region" description="Helical" evidence="6">
    <location>
        <begin position="12"/>
        <end position="32"/>
    </location>
</feature>
<feature type="transmembrane region" description="Helical" evidence="6">
    <location>
        <begin position="410"/>
        <end position="428"/>
    </location>
</feature>
<feature type="transmembrane region" description="Helical" evidence="6">
    <location>
        <begin position="143"/>
        <end position="162"/>
    </location>
</feature>
<sequence length="436" mass="44720">MTPRLRHGLAQALFGWLNLALTAPGVYLWLGLPLVLRQHGWSGTAIGLFQLASLPTVFKFLLAMPLDRRGASRGGYRRWTVALLLAYAAVLLALGWRDLLNDGAMLFALAAAAALAGTWADVPVNALAIRVLPAAGRASAGGIRSMALCLGAIVGGGLMLLAQARWGWQAPFLIMAGALALGAALTLLLRETMDAMHAERANDDAVAPRDAHVDMAFASTRDDAQGQPCAPLPAAGATSTTRQAIAYLRLPASRHWLPLLALLFPFIGAGWFYLKPLLLDQGLAPQRVAWLVGVAGGAIGAVASIAGARLLKRLGAGRAVRLHAGAGAAALLALTLAIGLNAAPAVLAACAMMVAAAMGATAALAFGLMMSHARPGLQALDYGIQSSLFALTRIAAPLAAGILLDVAGPVAMLATLTAGAAAVLALAWRRAAALPG</sequence>
<keyword evidence="5 6" id="KW-0472">Membrane</keyword>
<protein>
    <recommendedName>
        <fullName evidence="9">Major facilitator superfamily (MFS) profile domain-containing protein</fullName>
    </recommendedName>
</protein>
<dbReference type="GO" id="GO:0022857">
    <property type="term" value="F:transmembrane transporter activity"/>
    <property type="evidence" value="ECO:0007669"/>
    <property type="project" value="InterPro"/>
</dbReference>